<feature type="transmembrane region" description="Helical" evidence="9">
    <location>
        <begin position="270"/>
        <end position="293"/>
    </location>
</feature>
<gene>
    <name evidence="11" type="primary">aapQ</name>
    <name evidence="11" type="ORF">MTUNDRAET4_3418</name>
</gene>
<dbReference type="Gene3D" id="1.10.3720.10">
    <property type="entry name" value="MetI-like"/>
    <property type="match status" value="2"/>
</dbReference>
<dbReference type="Pfam" id="PF00528">
    <property type="entry name" value="BPD_transp_1"/>
    <property type="match status" value="1"/>
</dbReference>
<dbReference type="PROSITE" id="PS50928">
    <property type="entry name" value="ABC_TM1"/>
    <property type="match status" value="1"/>
</dbReference>
<dbReference type="PANTHER" id="PTHR30614:SF37">
    <property type="entry name" value="AMINO-ACID ABC TRANSPORTER PERMEASE PROTEIN YHDX-RELATED"/>
    <property type="match status" value="1"/>
</dbReference>
<name>A0A4U8Z482_METTU</name>
<dbReference type="EMBL" id="LR536450">
    <property type="protein sequence ID" value="VFU10305.1"/>
    <property type="molecule type" value="Genomic_DNA"/>
</dbReference>
<keyword evidence="6" id="KW-0029">Amino-acid transport</keyword>
<evidence type="ECO:0000256" key="6">
    <source>
        <dbReference type="ARBA" id="ARBA00022970"/>
    </source>
</evidence>
<evidence type="ECO:0000256" key="3">
    <source>
        <dbReference type="ARBA" id="ARBA00022448"/>
    </source>
</evidence>
<dbReference type="RefSeq" id="WP_244605855.1">
    <property type="nucleotide sequence ID" value="NZ_CP139089.1"/>
</dbReference>
<dbReference type="GO" id="GO:0043190">
    <property type="term" value="C:ATP-binding cassette (ABC) transporter complex"/>
    <property type="evidence" value="ECO:0007669"/>
    <property type="project" value="InterPro"/>
</dbReference>
<dbReference type="PANTHER" id="PTHR30614">
    <property type="entry name" value="MEMBRANE COMPONENT OF AMINO ACID ABC TRANSPORTER"/>
    <property type="match status" value="1"/>
</dbReference>
<dbReference type="GO" id="GO:0022857">
    <property type="term" value="F:transmembrane transporter activity"/>
    <property type="evidence" value="ECO:0007669"/>
    <property type="project" value="InterPro"/>
</dbReference>
<keyword evidence="8 9" id="KW-0472">Membrane</keyword>
<dbReference type="InterPro" id="IPR035906">
    <property type="entry name" value="MetI-like_sf"/>
</dbReference>
<dbReference type="KEGG" id="mtun:MTUNDRAET4_3418"/>
<sequence length="406" mass="43292">MAEKAGFLTPGGDGPGHARRHPALALWYDAKARAALIQLAFVIGFAALAAMAFLDVRDNMQARGIATDFSFLGKVAGFDINQSLIPYSAASTYGRAFVVGLLNTCLVGALGLIFATIIGFSVGFARLSKNWIVARCAMAYVEALRNVPLLLQLLFWYNAVLKPLPPPRESLELPFGLFLNNRGLFAPEPVFGGGAVWILLAALVSCLGAIALRSMPARRKFGSDRAAFLSGVAAALLLVLPLAAFVLAGNPIDFVRPELRGFNFSGGVRLLPEFVALVLGLSLYTGAFIAEIVRAGVEAVPRGQREAAAALGLSAPDANRLIIAPQAMRLIIPLLTSQYLNLIKNSSLAVFIGYPDLVQIFAGTVLNQTGAAVQVIFITMAVYLAISLLASLAMNLYARRFALKER</sequence>
<evidence type="ECO:0000256" key="8">
    <source>
        <dbReference type="ARBA" id="ARBA00023136"/>
    </source>
</evidence>
<comment type="similarity">
    <text evidence="2">Belongs to the binding-protein-dependent transport system permease family. HisMQ subfamily.</text>
</comment>
<evidence type="ECO:0000256" key="9">
    <source>
        <dbReference type="RuleBase" id="RU363032"/>
    </source>
</evidence>
<proteinExistence type="inferred from homology"/>
<dbReference type="InterPro" id="IPR000515">
    <property type="entry name" value="MetI-like"/>
</dbReference>
<protein>
    <submittedName>
        <fullName evidence="11">Amino-acid transporter subunit membrane component of ABC superfamily</fullName>
    </submittedName>
</protein>
<keyword evidence="7 9" id="KW-1133">Transmembrane helix</keyword>
<evidence type="ECO:0000313" key="12">
    <source>
        <dbReference type="Proteomes" id="UP000294360"/>
    </source>
</evidence>
<evidence type="ECO:0000256" key="4">
    <source>
        <dbReference type="ARBA" id="ARBA00022475"/>
    </source>
</evidence>
<dbReference type="Proteomes" id="UP000294360">
    <property type="component" value="Chromosome"/>
</dbReference>
<feature type="domain" description="ABC transmembrane type-1" evidence="10">
    <location>
        <begin position="101"/>
        <end position="390"/>
    </location>
</feature>
<organism evidence="11 12">
    <name type="scientific">Methylocella tundrae</name>
    <dbReference type="NCBI Taxonomy" id="227605"/>
    <lineage>
        <taxon>Bacteria</taxon>
        <taxon>Pseudomonadati</taxon>
        <taxon>Pseudomonadota</taxon>
        <taxon>Alphaproteobacteria</taxon>
        <taxon>Hyphomicrobiales</taxon>
        <taxon>Beijerinckiaceae</taxon>
        <taxon>Methylocella</taxon>
    </lineage>
</organism>
<keyword evidence="3 9" id="KW-0813">Transport</keyword>
<evidence type="ECO:0000313" key="11">
    <source>
        <dbReference type="EMBL" id="VFU10305.1"/>
    </source>
</evidence>
<comment type="subcellular location">
    <subcellularLocation>
        <location evidence="1">Cell inner membrane</location>
        <topology evidence="1">Multi-pass membrane protein</topology>
    </subcellularLocation>
    <subcellularLocation>
        <location evidence="9">Cell membrane</location>
        <topology evidence="9">Multi-pass membrane protein</topology>
    </subcellularLocation>
</comment>
<feature type="transmembrane region" description="Helical" evidence="9">
    <location>
        <begin position="372"/>
        <end position="398"/>
    </location>
</feature>
<feature type="transmembrane region" description="Helical" evidence="9">
    <location>
        <begin position="194"/>
        <end position="214"/>
    </location>
</feature>
<feature type="transmembrane region" description="Helical" evidence="9">
    <location>
        <begin position="96"/>
        <end position="125"/>
    </location>
</feature>
<evidence type="ECO:0000256" key="5">
    <source>
        <dbReference type="ARBA" id="ARBA00022692"/>
    </source>
</evidence>
<evidence type="ECO:0000256" key="7">
    <source>
        <dbReference type="ARBA" id="ARBA00022989"/>
    </source>
</evidence>
<accession>A0A4U8Z482</accession>
<dbReference type="NCBIfam" id="TIGR01726">
    <property type="entry name" value="HEQRo_perm_3TM"/>
    <property type="match status" value="1"/>
</dbReference>
<feature type="transmembrane region" description="Helical" evidence="9">
    <location>
        <begin position="226"/>
        <end position="250"/>
    </location>
</feature>
<dbReference type="InterPro" id="IPR043429">
    <property type="entry name" value="ArtM/GltK/GlnP/TcyL/YhdX-like"/>
</dbReference>
<feature type="transmembrane region" description="Helical" evidence="9">
    <location>
        <begin position="348"/>
        <end position="366"/>
    </location>
</feature>
<evidence type="ECO:0000259" key="10">
    <source>
        <dbReference type="PROSITE" id="PS50928"/>
    </source>
</evidence>
<keyword evidence="4" id="KW-1003">Cell membrane</keyword>
<dbReference type="AlphaFoldDB" id="A0A4U8Z482"/>
<evidence type="ECO:0000256" key="2">
    <source>
        <dbReference type="ARBA" id="ARBA00010072"/>
    </source>
</evidence>
<dbReference type="InterPro" id="IPR010065">
    <property type="entry name" value="AA_ABC_transptr_permease_3TM"/>
</dbReference>
<dbReference type="CDD" id="cd06261">
    <property type="entry name" value="TM_PBP2"/>
    <property type="match status" value="1"/>
</dbReference>
<dbReference type="GO" id="GO:0006865">
    <property type="term" value="P:amino acid transport"/>
    <property type="evidence" value="ECO:0007669"/>
    <property type="project" value="UniProtKB-KW"/>
</dbReference>
<evidence type="ECO:0000256" key="1">
    <source>
        <dbReference type="ARBA" id="ARBA00004429"/>
    </source>
</evidence>
<dbReference type="SUPFAM" id="SSF161098">
    <property type="entry name" value="MetI-like"/>
    <property type="match status" value="1"/>
</dbReference>
<feature type="transmembrane region" description="Helical" evidence="9">
    <location>
        <begin position="34"/>
        <end position="54"/>
    </location>
</feature>
<keyword evidence="5 9" id="KW-0812">Transmembrane</keyword>
<reference evidence="11 12" key="1">
    <citation type="submission" date="2019-03" db="EMBL/GenBank/DDBJ databases">
        <authorList>
            <person name="Kox A.R. M."/>
        </authorList>
    </citation>
    <scope>NUCLEOTIDE SEQUENCE [LARGE SCALE GENOMIC DNA]</scope>
    <source>
        <strain evidence="11">MTUNDRAET4 annotated genome</strain>
    </source>
</reference>